<reference evidence="2 3" key="1">
    <citation type="submission" date="2019-02" db="EMBL/GenBank/DDBJ databases">
        <title>Prokaryotic population dynamics and viral predation in marine succession experiment using metagenomics: the confinement effect.</title>
        <authorList>
            <person name="Haro-Moreno J.M."/>
            <person name="Rodriguez-Valera F."/>
            <person name="Lopez-Perez M."/>
        </authorList>
    </citation>
    <scope>NUCLEOTIDE SEQUENCE [LARGE SCALE GENOMIC DNA]</scope>
    <source>
        <strain evidence="2">MED-G157</strain>
    </source>
</reference>
<dbReference type="Proteomes" id="UP000316199">
    <property type="component" value="Unassembled WGS sequence"/>
</dbReference>
<dbReference type="GO" id="GO:0016020">
    <property type="term" value="C:membrane"/>
    <property type="evidence" value="ECO:0007669"/>
    <property type="project" value="TreeGrafter"/>
</dbReference>
<dbReference type="SUPFAM" id="SSF53474">
    <property type="entry name" value="alpha/beta-Hydrolases"/>
    <property type="match status" value="1"/>
</dbReference>
<evidence type="ECO:0000313" key="2">
    <source>
        <dbReference type="EMBL" id="RZO77467.1"/>
    </source>
</evidence>
<dbReference type="AlphaFoldDB" id="A0A520S4P8"/>
<dbReference type="InterPro" id="IPR000073">
    <property type="entry name" value="AB_hydrolase_1"/>
</dbReference>
<dbReference type="PANTHER" id="PTHR43798">
    <property type="entry name" value="MONOACYLGLYCEROL LIPASE"/>
    <property type="match status" value="1"/>
</dbReference>
<dbReference type="PANTHER" id="PTHR43798:SF33">
    <property type="entry name" value="HYDROLASE, PUTATIVE (AFU_ORTHOLOGUE AFUA_2G14860)-RELATED"/>
    <property type="match status" value="1"/>
</dbReference>
<proteinExistence type="predicted"/>
<gene>
    <name evidence="2" type="ORF">EVA68_01040</name>
</gene>
<evidence type="ECO:0000259" key="1">
    <source>
        <dbReference type="Pfam" id="PF00561"/>
    </source>
</evidence>
<sequence>MKIKYALIYSNKEKNHTHINLFVYTEKKFVADTLITKAPPWFDHYIKASSSDHLVTICGCKIHYRKWQKDSKIDRPSLIFVHGNSAHLHWWDFIAPGFLDNYDVIAVDLSGSGDSEHRKEYSLEVFCNEIIGVCEDAKLNTITIIGHSFGGNIARSCAFLYPNFFSRLILVDSSLEKRASHPVYLKTKNTTKRYYDTLEEATKRFKLRPSQPCANQYILDYIGAHSVRKTTSGYYFKLDEQLFKKMNKTNLPTAFSMIKAISCPVGLIYGAKSRFFTPQSIQRLERVLPKKHIISIKNTYHHLFLETPEIFVEKLDYLANLMLPKDPLMYSP</sequence>
<keyword evidence="2" id="KW-0378">Hydrolase</keyword>
<dbReference type="InterPro" id="IPR029058">
    <property type="entry name" value="AB_hydrolase_fold"/>
</dbReference>
<dbReference type="InterPro" id="IPR050266">
    <property type="entry name" value="AB_hydrolase_sf"/>
</dbReference>
<dbReference type="EMBL" id="SHAG01000002">
    <property type="protein sequence ID" value="RZO77467.1"/>
    <property type="molecule type" value="Genomic_DNA"/>
</dbReference>
<feature type="domain" description="AB hydrolase-1" evidence="1">
    <location>
        <begin position="76"/>
        <end position="307"/>
    </location>
</feature>
<accession>A0A520S4P8</accession>
<dbReference type="Pfam" id="PF00561">
    <property type="entry name" value="Abhydrolase_1"/>
    <property type="match status" value="1"/>
</dbReference>
<dbReference type="GO" id="GO:0016787">
    <property type="term" value="F:hydrolase activity"/>
    <property type="evidence" value="ECO:0007669"/>
    <property type="project" value="UniProtKB-KW"/>
</dbReference>
<protein>
    <submittedName>
        <fullName evidence="2">Alpha/beta hydrolase</fullName>
    </submittedName>
</protein>
<evidence type="ECO:0000313" key="3">
    <source>
        <dbReference type="Proteomes" id="UP000316199"/>
    </source>
</evidence>
<dbReference type="PRINTS" id="PR00111">
    <property type="entry name" value="ABHYDROLASE"/>
</dbReference>
<comment type="caution">
    <text evidence="2">The sequence shown here is derived from an EMBL/GenBank/DDBJ whole genome shotgun (WGS) entry which is preliminary data.</text>
</comment>
<dbReference type="Gene3D" id="3.40.50.1820">
    <property type="entry name" value="alpha/beta hydrolase"/>
    <property type="match status" value="1"/>
</dbReference>
<name>A0A520S4P8_9GAMM</name>
<organism evidence="2 3">
    <name type="scientific">OM182 bacterium</name>
    <dbReference type="NCBI Taxonomy" id="2510334"/>
    <lineage>
        <taxon>Bacteria</taxon>
        <taxon>Pseudomonadati</taxon>
        <taxon>Pseudomonadota</taxon>
        <taxon>Gammaproteobacteria</taxon>
        <taxon>OMG group</taxon>
        <taxon>OM182 clade</taxon>
    </lineage>
</organism>